<feature type="non-terminal residue" evidence="6">
    <location>
        <position position="1"/>
    </location>
</feature>
<dbReference type="PANTHER" id="PTHR30344">
    <property type="entry name" value="6-PHOSPHOGLUCONOLACTONASE-RELATED"/>
    <property type="match status" value="1"/>
</dbReference>
<dbReference type="InterPro" id="IPR011048">
    <property type="entry name" value="Haem_d1_sf"/>
</dbReference>
<feature type="region of interest" description="Disordered" evidence="3">
    <location>
        <begin position="349"/>
        <end position="382"/>
    </location>
</feature>
<dbReference type="EMBL" id="JADGJD010000456">
    <property type="protein sequence ID" value="KAJ3050919.1"/>
    <property type="molecule type" value="Genomic_DNA"/>
</dbReference>
<dbReference type="PROSITE" id="PS00562">
    <property type="entry name" value="CBM1_1"/>
    <property type="match status" value="1"/>
</dbReference>
<dbReference type="Pfam" id="PF00734">
    <property type="entry name" value="CBM_1"/>
    <property type="match status" value="1"/>
</dbReference>
<feature type="compositionally biased region" description="Low complexity" evidence="3">
    <location>
        <begin position="126"/>
        <end position="163"/>
    </location>
</feature>
<feature type="compositionally biased region" description="Low complexity" evidence="3">
    <location>
        <begin position="67"/>
        <end position="87"/>
    </location>
</feature>
<comment type="caution">
    <text evidence="6">The sequence shown here is derived from an EMBL/GenBank/DDBJ whole genome shotgun (WGS) entry which is preliminary data.</text>
</comment>
<dbReference type="Proteomes" id="UP001212841">
    <property type="component" value="Unassembled WGS sequence"/>
</dbReference>
<keyword evidence="2 4" id="KW-0732">Signal</keyword>
<evidence type="ECO:0000313" key="6">
    <source>
        <dbReference type="EMBL" id="KAJ3050919.1"/>
    </source>
</evidence>
<evidence type="ECO:0000259" key="5">
    <source>
        <dbReference type="PROSITE" id="PS51164"/>
    </source>
</evidence>
<dbReference type="Pfam" id="PF10282">
    <property type="entry name" value="Lactonase"/>
    <property type="match status" value="1"/>
</dbReference>
<dbReference type="SMART" id="SM00236">
    <property type="entry name" value="fCBD"/>
    <property type="match status" value="1"/>
</dbReference>
<proteinExistence type="inferred from homology"/>
<dbReference type="AlphaFoldDB" id="A0AAD5SC98"/>
<comment type="similarity">
    <text evidence="1">Belongs to the cycloisomerase 2 family.</text>
</comment>
<feature type="region of interest" description="Disordered" evidence="3">
    <location>
        <begin position="126"/>
        <end position="165"/>
    </location>
</feature>
<evidence type="ECO:0000256" key="1">
    <source>
        <dbReference type="ARBA" id="ARBA00005564"/>
    </source>
</evidence>
<accession>A0AAD5SC98</accession>
<dbReference type="InterPro" id="IPR050282">
    <property type="entry name" value="Cycloisomerase_2"/>
</dbReference>
<dbReference type="Gene3D" id="2.130.10.10">
    <property type="entry name" value="YVTN repeat-like/Quinoprotein amine dehydrogenase"/>
    <property type="match status" value="1"/>
</dbReference>
<dbReference type="SUPFAM" id="SSF57180">
    <property type="entry name" value="Cellulose-binding domain"/>
    <property type="match status" value="1"/>
</dbReference>
<dbReference type="GO" id="GO:0005975">
    <property type="term" value="P:carbohydrate metabolic process"/>
    <property type="evidence" value="ECO:0007669"/>
    <property type="project" value="InterPro"/>
</dbReference>
<evidence type="ECO:0000256" key="4">
    <source>
        <dbReference type="SAM" id="SignalP"/>
    </source>
</evidence>
<feature type="chain" id="PRO_5041972970" description="CBM1 domain-containing protein" evidence="4">
    <location>
        <begin position="17"/>
        <end position="382"/>
    </location>
</feature>
<feature type="signal peptide" evidence="4">
    <location>
        <begin position="1"/>
        <end position="16"/>
    </location>
</feature>
<organism evidence="6 7">
    <name type="scientific">Rhizophlyctis rosea</name>
    <dbReference type="NCBI Taxonomy" id="64517"/>
    <lineage>
        <taxon>Eukaryota</taxon>
        <taxon>Fungi</taxon>
        <taxon>Fungi incertae sedis</taxon>
        <taxon>Chytridiomycota</taxon>
        <taxon>Chytridiomycota incertae sedis</taxon>
        <taxon>Chytridiomycetes</taxon>
        <taxon>Rhizophlyctidales</taxon>
        <taxon>Rhizophlyctidaceae</taxon>
        <taxon>Rhizophlyctis</taxon>
    </lineage>
</organism>
<sequence>MVSQLVKLACLSTALAATGVVAQQQAWQQCGGIGWGGGTTCVSGYYCNKLNDYYSQCVPGQATNQPSTTTTRTTTTTTTTRPITTTTTTPAVSTTCTVADVTVTLPDVISYTTIQPPTVTVTVNDEQTTTRATTTTTTTTRPITTTTTTTTTVSPTPTSGATPKNLAFVSGTDYRGKGPNVGVYDWNPSTGTLTYISTATGANAGSMMVVSDDLNFLYICNEQTNNYCSVTTFRINSNKSITKISDYNFAGYGAAFIALDPTRKYLALSCYNTGNTGIVSIGSNGAPNALVDNEYFTGSGPNSSRQSSAHNHQIVWSADQRFAYVPDLGADKIWINTYSNGQITKSSSASLPAGAGPRHFVLHPPLPVGDSNPERANTGGPG</sequence>
<dbReference type="InterPro" id="IPR035971">
    <property type="entry name" value="CBD_sf"/>
</dbReference>
<dbReference type="InterPro" id="IPR000254">
    <property type="entry name" value="CBD"/>
</dbReference>
<dbReference type="PROSITE" id="PS51164">
    <property type="entry name" value="CBM1_2"/>
    <property type="match status" value="1"/>
</dbReference>
<feature type="region of interest" description="Disordered" evidence="3">
    <location>
        <begin position="61"/>
        <end position="87"/>
    </location>
</feature>
<evidence type="ECO:0000256" key="2">
    <source>
        <dbReference type="ARBA" id="ARBA00022729"/>
    </source>
</evidence>
<reference evidence="6" key="1">
    <citation type="submission" date="2020-05" db="EMBL/GenBank/DDBJ databases">
        <title>Phylogenomic resolution of chytrid fungi.</title>
        <authorList>
            <person name="Stajich J.E."/>
            <person name="Amses K."/>
            <person name="Simmons R."/>
            <person name="Seto K."/>
            <person name="Myers J."/>
            <person name="Bonds A."/>
            <person name="Quandt C.A."/>
            <person name="Barry K."/>
            <person name="Liu P."/>
            <person name="Grigoriev I."/>
            <person name="Longcore J.E."/>
            <person name="James T.Y."/>
        </authorList>
    </citation>
    <scope>NUCLEOTIDE SEQUENCE</scope>
    <source>
        <strain evidence="6">JEL0318</strain>
    </source>
</reference>
<name>A0AAD5SC98_9FUNG</name>
<dbReference type="SUPFAM" id="SSF51004">
    <property type="entry name" value="C-terminal (heme d1) domain of cytochrome cd1-nitrite reductase"/>
    <property type="match status" value="1"/>
</dbReference>
<dbReference type="GO" id="GO:0005576">
    <property type="term" value="C:extracellular region"/>
    <property type="evidence" value="ECO:0007669"/>
    <property type="project" value="InterPro"/>
</dbReference>
<dbReference type="GO" id="GO:0030248">
    <property type="term" value="F:cellulose binding"/>
    <property type="evidence" value="ECO:0007669"/>
    <property type="project" value="InterPro"/>
</dbReference>
<dbReference type="PANTHER" id="PTHR30344:SF1">
    <property type="entry name" value="6-PHOSPHOGLUCONOLACTONASE"/>
    <property type="match status" value="1"/>
</dbReference>
<keyword evidence="7" id="KW-1185">Reference proteome</keyword>
<dbReference type="InterPro" id="IPR019405">
    <property type="entry name" value="Lactonase_7-beta_prop"/>
</dbReference>
<dbReference type="GO" id="GO:0017057">
    <property type="term" value="F:6-phosphogluconolactonase activity"/>
    <property type="evidence" value="ECO:0007669"/>
    <property type="project" value="TreeGrafter"/>
</dbReference>
<evidence type="ECO:0000256" key="3">
    <source>
        <dbReference type="SAM" id="MobiDB-lite"/>
    </source>
</evidence>
<feature type="domain" description="CBM1" evidence="5">
    <location>
        <begin position="22"/>
        <end position="58"/>
    </location>
</feature>
<protein>
    <recommendedName>
        <fullName evidence="5">CBM1 domain-containing protein</fullName>
    </recommendedName>
</protein>
<evidence type="ECO:0000313" key="7">
    <source>
        <dbReference type="Proteomes" id="UP001212841"/>
    </source>
</evidence>
<gene>
    <name evidence="6" type="ORF">HK097_008093</name>
</gene>
<dbReference type="InterPro" id="IPR015943">
    <property type="entry name" value="WD40/YVTN_repeat-like_dom_sf"/>
</dbReference>